<dbReference type="GeneTree" id="ENSGT01030000235048"/>
<reference evidence="2" key="2">
    <citation type="submission" date="2025-09" db="UniProtKB">
        <authorList>
            <consortium name="Ensembl"/>
        </authorList>
    </citation>
    <scope>IDENTIFICATION</scope>
</reference>
<feature type="region of interest" description="Disordered" evidence="1">
    <location>
        <begin position="1"/>
        <end position="27"/>
    </location>
</feature>
<feature type="region of interest" description="Disordered" evidence="1">
    <location>
        <begin position="60"/>
        <end position="92"/>
    </location>
</feature>
<proteinExistence type="predicted"/>
<dbReference type="OMA" id="DQDELEC"/>
<organism evidence="2 3">
    <name type="scientific">Haplochromis burtoni</name>
    <name type="common">Burton's mouthbrooder</name>
    <name type="synonym">Chromis burtoni</name>
    <dbReference type="NCBI Taxonomy" id="8153"/>
    <lineage>
        <taxon>Eukaryota</taxon>
        <taxon>Metazoa</taxon>
        <taxon>Chordata</taxon>
        <taxon>Craniata</taxon>
        <taxon>Vertebrata</taxon>
        <taxon>Euteleostomi</taxon>
        <taxon>Actinopterygii</taxon>
        <taxon>Neopterygii</taxon>
        <taxon>Teleostei</taxon>
        <taxon>Neoteleostei</taxon>
        <taxon>Acanthomorphata</taxon>
        <taxon>Ovalentaria</taxon>
        <taxon>Cichlomorphae</taxon>
        <taxon>Cichliformes</taxon>
        <taxon>Cichlidae</taxon>
        <taxon>African cichlids</taxon>
        <taxon>Pseudocrenilabrinae</taxon>
        <taxon>Haplochromini</taxon>
        <taxon>Haplochromis</taxon>
    </lineage>
</organism>
<reference evidence="2" key="1">
    <citation type="submission" date="2025-08" db="UniProtKB">
        <authorList>
            <consortium name="Ensembl"/>
        </authorList>
    </citation>
    <scope>IDENTIFICATION</scope>
</reference>
<evidence type="ECO:0000313" key="2">
    <source>
        <dbReference type="Ensembl" id="ENSHBUP00000033927.1"/>
    </source>
</evidence>
<dbReference type="Proteomes" id="UP000264840">
    <property type="component" value="Unplaced"/>
</dbReference>
<dbReference type="AlphaFoldDB" id="A0A3Q2X426"/>
<accession>A0A3Q2X426</accession>
<dbReference type="Ensembl" id="ENSHBUT00000035316.1">
    <property type="protein sequence ID" value="ENSHBUP00000033927.1"/>
    <property type="gene ID" value="ENSHBUG00000021113.1"/>
</dbReference>
<evidence type="ECO:0000313" key="3">
    <source>
        <dbReference type="Proteomes" id="UP000264840"/>
    </source>
</evidence>
<keyword evidence="3" id="KW-1185">Reference proteome</keyword>
<evidence type="ECO:0000256" key="1">
    <source>
        <dbReference type="SAM" id="MobiDB-lite"/>
    </source>
</evidence>
<name>A0A3Q2X426_HAPBU</name>
<sequence>MGNVHGYQQGRSGDQDELECPESNVGDGEEVVVADTVATRLLRVAGEARLLVAPHALGCNHEDQDAENEEHGEPDSTDAGGVAVHTANDSIK</sequence>
<dbReference type="STRING" id="8153.ENSHBUP00000033927"/>
<protein>
    <submittedName>
        <fullName evidence="2">Uncharacterized protein</fullName>
    </submittedName>
</protein>